<protein>
    <recommendedName>
        <fullName evidence="1">Gp28/Gp37-like domain-containing protein</fullName>
    </recommendedName>
</protein>
<organism evidence="2 3">
    <name type="scientific">Corynebacterium hylobatis</name>
    <dbReference type="NCBI Taxonomy" id="1859290"/>
    <lineage>
        <taxon>Bacteria</taxon>
        <taxon>Bacillati</taxon>
        <taxon>Actinomycetota</taxon>
        <taxon>Actinomycetes</taxon>
        <taxon>Mycobacteriales</taxon>
        <taxon>Corynebacteriaceae</taxon>
        <taxon>Corynebacterium</taxon>
    </lineage>
</organism>
<keyword evidence="3" id="KW-1185">Reference proteome</keyword>
<feature type="domain" description="Gp28/Gp37-like" evidence="1">
    <location>
        <begin position="12"/>
        <end position="493"/>
    </location>
</feature>
<dbReference type="EMBL" id="RXHJ01000019">
    <property type="protein sequence ID" value="RSZ61558.1"/>
    <property type="molecule type" value="Genomic_DNA"/>
</dbReference>
<dbReference type="Pfam" id="PF14594">
    <property type="entry name" value="Sipho_Gp37"/>
    <property type="match status" value="1"/>
</dbReference>
<reference evidence="2 3" key="1">
    <citation type="submission" date="2018-12" db="EMBL/GenBank/DDBJ databases">
        <title>YIM 101343 draft genome.</title>
        <authorList>
            <person name="Chen X."/>
        </authorList>
    </citation>
    <scope>NUCLEOTIDE SEQUENCE [LARGE SCALE GENOMIC DNA]</scope>
    <source>
        <strain evidence="2 3">YIM 101343</strain>
    </source>
</reference>
<dbReference type="AlphaFoldDB" id="A0A3S0AUZ7"/>
<evidence type="ECO:0000313" key="2">
    <source>
        <dbReference type="EMBL" id="RSZ61558.1"/>
    </source>
</evidence>
<sequence>MKLSAKAFGRAIWLIDRDGIPYEEVRGWIDHDFGDSALDVAAGSVTIFADNEVVPWLLAMQDVGLIDGHSPEMDALIHEAVHMVVLSDGGTLKGYRVHELSVEIGGKKGGTVELIGLRPLEHWKHIVLKSNPASPNEFQLKWSDIRWGPSLKILKDYIHKNLERAFQPLSLLGQWDLSSPSAWSKIEPARWKIIMNPTVPARPTEWAVIEARYDNAWDALSGTAHAAGLMMTAEYWFPGDPQPAPDHFTLTTPTIVLDVVDRSFHNGATGTLADPLRAIARIFSSVGDTEISDVPVFDPTAAATASGLQPWVVWRPTEYQAVSRLVIKKSTDNSFIIGGRSPAALNKILSTGVRALAAGIGSLLPGIGPALAVIVGDLVEENVKDRILAFMQIDHRRRAGYHGRLSYLELSKPGEAFSLSGVQQAIAASEETDGGISFEIAVIDDAPYKLGRDYVLGDQAGVEALGMQLASFVSETHEIGSRGHLGVSVSLGDPRLRESQGDMLARNAETTSGILSRLKTQLGA</sequence>
<comment type="caution">
    <text evidence="2">The sequence shown here is derived from an EMBL/GenBank/DDBJ whole genome shotgun (WGS) entry which is preliminary data.</text>
</comment>
<dbReference type="OrthoDB" id="4410004at2"/>
<dbReference type="InterPro" id="IPR029432">
    <property type="entry name" value="Gp28/Gp37-like_dom"/>
</dbReference>
<proteinExistence type="predicted"/>
<gene>
    <name evidence="2" type="ORF">EAH68_12845</name>
</gene>
<evidence type="ECO:0000313" key="3">
    <source>
        <dbReference type="Proteomes" id="UP000274907"/>
    </source>
</evidence>
<dbReference type="Proteomes" id="UP000274907">
    <property type="component" value="Unassembled WGS sequence"/>
</dbReference>
<name>A0A3S0AUZ7_9CORY</name>
<evidence type="ECO:0000259" key="1">
    <source>
        <dbReference type="Pfam" id="PF14594"/>
    </source>
</evidence>
<accession>A0A3S0AUZ7</accession>